<evidence type="ECO:0000256" key="1">
    <source>
        <dbReference type="SAM" id="MobiDB-lite"/>
    </source>
</evidence>
<dbReference type="InterPro" id="IPR001810">
    <property type="entry name" value="F-box_dom"/>
</dbReference>
<evidence type="ECO:0000313" key="3">
    <source>
        <dbReference type="EMBL" id="EKC97268.1"/>
    </source>
</evidence>
<dbReference type="EMBL" id="AMBO01000416">
    <property type="protein sequence ID" value="EKC97268.1"/>
    <property type="molecule type" value="Genomic_DNA"/>
</dbReference>
<feature type="domain" description="F-box" evidence="2">
    <location>
        <begin position="11"/>
        <end position="37"/>
    </location>
</feature>
<feature type="region of interest" description="Disordered" evidence="1">
    <location>
        <begin position="434"/>
        <end position="528"/>
    </location>
</feature>
<evidence type="ECO:0000313" key="4">
    <source>
        <dbReference type="Proteomes" id="UP000006757"/>
    </source>
</evidence>
<comment type="caution">
    <text evidence="3">The sequence shown here is derived from an EMBL/GenBank/DDBJ whole genome shotgun (WGS) entry which is preliminary data.</text>
</comment>
<keyword evidence="4" id="KW-1185">Reference proteome</keyword>
<sequence length="549" mass="60026">MPDANLEYFPHIVDLIFRHIPAWDLHIASQVCSSWRSRAEAAYVRHLSAKPDGRVWELSIPADFFFSHELQYYLPFPAPRPRPRPRRTCPRLWRDDEPYTDHLRPLAPELLRHVQVLDVYFYDLEVAEEEKTYALFLDRFPNLSVMRAQARCNFPIRGRGRTQVFFAIWEECLDTRLCTSDAETVVLNFWGRTYNDVLDEGNPIQAFVSEQILLEGCVEVVFVLDKDMAEGGGAGGAGGAGGIAGGGGGVMPTRVTLVGFESGGQYFNTSLARNLGDDYRHANLALLSHAQYERRVGWETYELHCIWEMERWRPLQRDGLSLSVGCSLRSHAACAHSLAAQLAHNPLPRHIHVLVRDTLLPRRRELLASAVDAVGLLITINAISGRSLLNNFSRGGAVGRGFLGGSGGGGGRAEGVAVVPLRCDWGLEARHCLPSRRQQEPSHNYATAPAASEKAGSGEPEPQSHLSGTTATPSALPPATATSAEKPPTNGTAPAEVVEKTPAANGVDGDEKTNGVNGTGEKLTTTGKKGVSDEYVDMPRKGVMGKLCC</sequence>
<reference evidence="3 4" key="1">
    <citation type="journal article" date="2012" name="Eukaryot. Cell">
        <title>Genome sequence of the Trichosporon asahii environmental strain CBS 8904.</title>
        <authorList>
            <person name="Yang R.Y."/>
            <person name="Li H.T."/>
            <person name="Zhu H."/>
            <person name="Zhou G.P."/>
            <person name="Wang M."/>
            <person name="Wang L."/>
        </authorList>
    </citation>
    <scope>NUCLEOTIDE SEQUENCE [LARGE SCALE GENOMIC DNA]</scope>
    <source>
        <strain evidence="3 4">CBS 8904</strain>
    </source>
</reference>
<dbReference type="InterPro" id="IPR036047">
    <property type="entry name" value="F-box-like_dom_sf"/>
</dbReference>
<dbReference type="HOGENOM" id="CLU_496240_0_0_1"/>
<dbReference type="Proteomes" id="UP000006757">
    <property type="component" value="Unassembled WGS sequence"/>
</dbReference>
<dbReference type="SUPFAM" id="SSF81383">
    <property type="entry name" value="F-box domain"/>
    <property type="match status" value="1"/>
</dbReference>
<dbReference type="Pfam" id="PF00646">
    <property type="entry name" value="F-box"/>
    <property type="match status" value="1"/>
</dbReference>
<dbReference type="AlphaFoldDB" id="K1W668"/>
<gene>
    <name evidence="3" type="ORF">A1Q2_08426</name>
</gene>
<accession>K1W668</accession>
<dbReference type="InParanoid" id="K1W668"/>
<feature type="compositionally biased region" description="Low complexity" evidence="1">
    <location>
        <begin position="519"/>
        <end position="528"/>
    </location>
</feature>
<protein>
    <recommendedName>
        <fullName evidence="2">F-box domain-containing protein</fullName>
    </recommendedName>
</protein>
<evidence type="ECO:0000259" key="2">
    <source>
        <dbReference type="Pfam" id="PF00646"/>
    </source>
</evidence>
<organism evidence="3 4">
    <name type="scientific">Trichosporon asahii var. asahii (strain CBS 8904)</name>
    <name type="common">Yeast</name>
    <dbReference type="NCBI Taxonomy" id="1220162"/>
    <lineage>
        <taxon>Eukaryota</taxon>
        <taxon>Fungi</taxon>
        <taxon>Dikarya</taxon>
        <taxon>Basidiomycota</taxon>
        <taxon>Agaricomycotina</taxon>
        <taxon>Tremellomycetes</taxon>
        <taxon>Trichosporonales</taxon>
        <taxon>Trichosporonaceae</taxon>
        <taxon>Trichosporon</taxon>
    </lineage>
</organism>
<feature type="compositionally biased region" description="Low complexity" evidence="1">
    <location>
        <begin position="467"/>
        <end position="484"/>
    </location>
</feature>
<proteinExistence type="predicted"/>
<name>K1W668_TRIAC</name>